<protein>
    <recommendedName>
        <fullName evidence="3">Rab3 GTPase-activating protein catalytic subunit</fullName>
    </recommendedName>
</protein>
<dbReference type="InterPro" id="IPR045700">
    <property type="entry name" value="Rab3GAP1"/>
</dbReference>
<evidence type="ECO:0000256" key="5">
    <source>
        <dbReference type="ARBA" id="ARBA00022490"/>
    </source>
</evidence>
<dbReference type="EMBL" id="VJMJ01000010">
    <property type="protein sequence ID" value="KAF0744155.1"/>
    <property type="molecule type" value="Genomic_DNA"/>
</dbReference>
<organism evidence="7 8">
    <name type="scientific">Aphanomyces euteiches</name>
    <dbReference type="NCBI Taxonomy" id="100861"/>
    <lineage>
        <taxon>Eukaryota</taxon>
        <taxon>Sar</taxon>
        <taxon>Stramenopiles</taxon>
        <taxon>Oomycota</taxon>
        <taxon>Saprolegniomycetes</taxon>
        <taxon>Saprolegniales</taxon>
        <taxon>Verrucalvaceae</taxon>
        <taxon>Aphanomyces</taxon>
    </lineage>
</organism>
<evidence type="ECO:0000256" key="3">
    <source>
        <dbReference type="ARBA" id="ARBA00015817"/>
    </source>
</evidence>
<dbReference type="PANTHER" id="PTHR21422">
    <property type="entry name" value="RAB3 GTPASE-ACTIVATING PROTEIN CATALYTIC SUBUNIT"/>
    <property type="match status" value="1"/>
</dbReference>
<comment type="subcellular location">
    <subcellularLocation>
        <location evidence="1">Cytoplasm</location>
    </subcellularLocation>
</comment>
<evidence type="ECO:0000256" key="2">
    <source>
        <dbReference type="ARBA" id="ARBA00008856"/>
    </source>
</evidence>
<dbReference type="GO" id="GO:0005096">
    <property type="term" value="F:GTPase activator activity"/>
    <property type="evidence" value="ECO:0007669"/>
    <property type="project" value="UniProtKB-KW"/>
</dbReference>
<evidence type="ECO:0000256" key="1">
    <source>
        <dbReference type="ARBA" id="ARBA00004496"/>
    </source>
</evidence>
<accession>A0A6G0XUQ5</accession>
<keyword evidence="4" id="KW-0343">GTPase activation</keyword>
<dbReference type="PANTHER" id="PTHR21422:SF9">
    <property type="entry name" value="RAB3 GTPASE-ACTIVATING PROTEIN CATALYTIC SUBUNIT"/>
    <property type="match status" value="1"/>
</dbReference>
<keyword evidence="5" id="KW-0963">Cytoplasm</keyword>
<gene>
    <name evidence="7" type="ORF">Ae201684_001296</name>
</gene>
<comment type="similarity">
    <text evidence="2">Belongs to the Rab3-GAP catalytic subunit family.</text>
</comment>
<dbReference type="GO" id="GO:0005737">
    <property type="term" value="C:cytoplasm"/>
    <property type="evidence" value="ECO:0007669"/>
    <property type="project" value="UniProtKB-SubCell"/>
</dbReference>
<dbReference type="Proteomes" id="UP000481153">
    <property type="component" value="Unassembled WGS sequence"/>
</dbReference>
<evidence type="ECO:0000313" key="8">
    <source>
        <dbReference type="Proteomes" id="UP000481153"/>
    </source>
</evidence>
<evidence type="ECO:0000259" key="6">
    <source>
        <dbReference type="Pfam" id="PF13890"/>
    </source>
</evidence>
<comment type="caution">
    <text evidence="7">The sequence shown here is derived from an EMBL/GenBank/DDBJ whole genome shotgun (WGS) entry which is preliminary data.</text>
</comment>
<dbReference type="Pfam" id="PF13890">
    <property type="entry name" value="Rab3-GTPase_cat"/>
    <property type="match status" value="1"/>
</dbReference>
<sequence length="903" mass="101452">MDVEEDPSSRFVDYTNETDWERFMAALEDSLLQWGLSDEGTIPESILHDKFQVYNFHHAHYLLRLCREDIRPHLEPQKRHAHFTPTLTSIADNRLDLKSPPESIHRYFGCDAYLVLYRYHLLAYNDTEDTITVESAAGVREEDVNILLSSLVVALGNCNCTLPAFVAVGDLNDRRYIGAAVPGLHSSISTRFDTSTSSEVPLSQHCVSGLLDLFRLKLGSAADTFDAFEVSVVYHYDWHVPPATAETPPSEWRQIVDVNHIHHPIWKFMEWGPVKSPLLSLSLQTGWTGLKEGMYVDNAVHSTLNPMEAPMFLLTSLLDVTEAQPPLAALLDHLISNLHNARTVGREVLVYELANASTSSPKKSPTRYEQRVPAARAAAVIGQAIGSWVTSSKAQVPSIIASLMAAEPLQGDEWCSAPTGLQHAVVVGQLASRLAVHFMHAEELQVQCLMWVEFVRALRDQWISQQLLPHMGIGRDGMLAPRNVDALDGISMPTPDFHFNLLYQKLQMLNMCIVRNVLLPLNRRQTYIEVDDDDEFFDSVEDVPAIGVLKPLEGQYLLHHPTQVLNVPITQDPVPLTEDVAKEQQEILSKLGVSAESTLLRQQIQSTSMLSDMQAFKAANPNSCLADFIRWYSPRDWNDHELPSEPIDMKTNFPQGHLSSRMSKHQDANPWQLMWQQAQAIPAEKQKPLFDAGNEAEKIFHFLETISPATLLYHMVVATISNISVFWQQMDDWLTEFPAFVTARDDFQAKCNKAIAALDDAAVEDIKPTEEHKVLKSLADDACDKLVQALEHLETTTATLAAIRHVLPNVSPLLINDMVVTKGPVVVSRSDREVVSKLVWAEKDPNGPLHRFPIEREYVLRHTAPRPFVGTSSEKDPVAVSRFYANFATQEVRYALVLTDTEF</sequence>
<name>A0A6G0XUQ5_9STRA</name>
<evidence type="ECO:0000313" key="7">
    <source>
        <dbReference type="EMBL" id="KAF0744155.1"/>
    </source>
</evidence>
<keyword evidence="8" id="KW-1185">Reference proteome</keyword>
<dbReference type="AlphaFoldDB" id="A0A6G0XUQ5"/>
<feature type="domain" description="Rab3GAP catalytic subunit conserved" evidence="6">
    <location>
        <begin position="545"/>
        <end position="704"/>
    </location>
</feature>
<reference evidence="7 8" key="1">
    <citation type="submission" date="2019-07" db="EMBL/GenBank/DDBJ databases">
        <title>Genomics analysis of Aphanomyces spp. identifies a new class of oomycete effector associated with host adaptation.</title>
        <authorList>
            <person name="Gaulin E."/>
        </authorList>
    </citation>
    <scope>NUCLEOTIDE SEQUENCE [LARGE SCALE GENOMIC DNA]</scope>
    <source>
        <strain evidence="7 8">ATCC 201684</strain>
    </source>
</reference>
<dbReference type="VEuPathDB" id="FungiDB:AeMF1_021438"/>
<evidence type="ECO:0000256" key="4">
    <source>
        <dbReference type="ARBA" id="ARBA00022468"/>
    </source>
</evidence>
<dbReference type="InterPro" id="IPR026147">
    <property type="entry name" value="Rab3GAP1_conserved"/>
</dbReference>
<proteinExistence type="inferred from homology"/>